<evidence type="ECO:0000313" key="12">
    <source>
        <dbReference type="Proteomes" id="UP000243459"/>
    </source>
</evidence>
<reference evidence="12" key="1">
    <citation type="journal article" date="2017" name="Nat. Commun.">
        <title>The asparagus genome sheds light on the origin and evolution of a young Y chromosome.</title>
        <authorList>
            <person name="Harkess A."/>
            <person name="Zhou J."/>
            <person name="Xu C."/>
            <person name="Bowers J.E."/>
            <person name="Van der Hulst R."/>
            <person name="Ayyampalayam S."/>
            <person name="Mercati F."/>
            <person name="Riccardi P."/>
            <person name="McKain M.R."/>
            <person name="Kakrana A."/>
            <person name="Tang H."/>
            <person name="Ray J."/>
            <person name="Groenendijk J."/>
            <person name="Arikit S."/>
            <person name="Mathioni S.M."/>
            <person name="Nakano M."/>
            <person name="Shan H."/>
            <person name="Telgmann-Rauber A."/>
            <person name="Kanno A."/>
            <person name="Yue Z."/>
            <person name="Chen H."/>
            <person name="Li W."/>
            <person name="Chen Y."/>
            <person name="Xu X."/>
            <person name="Zhang Y."/>
            <person name="Luo S."/>
            <person name="Chen H."/>
            <person name="Gao J."/>
            <person name="Mao Z."/>
            <person name="Pires J.C."/>
            <person name="Luo M."/>
            <person name="Kudrna D."/>
            <person name="Wing R.A."/>
            <person name="Meyers B.C."/>
            <person name="Yi K."/>
            <person name="Kong H."/>
            <person name="Lavrijsen P."/>
            <person name="Sunseri F."/>
            <person name="Falavigna A."/>
            <person name="Ye Y."/>
            <person name="Leebens-Mack J.H."/>
            <person name="Chen G."/>
        </authorList>
    </citation>
    <scope>NUCLEOTIDE SEQUENCE [LARGE SCALE GENOMIC DNA]</scope>
    <source>
        <strain evidence="12">cv. DH0086</strain>
    </source>
</reference>
<dbReference type="SMART" id="SM00389">
    <property type="entry name" value="HOX"/>
    <property type="match status" value="1"/>
</dbReference>
<dbReference type="AlphaFoldDB" id="A0A5P1EEQ0"/>
<feature type="region of interest" description="Disordered" evidence="9">
    <location>
        <begin position="421"/>
        <end position="444"/>
    </location>
</feature>
<dbReference type="CDD" id="cd00086">
    <property type="entry name" value="homeodomain"/>
    <property type="match status" value="1"/>
</dbReference>
<evidence type="ECO:0000256" key="2">
    <source>
        <dbReference type="ARBA" id="ARBA00006454"/>
    </source>
</evidence>
<comment type="subcellular location">
    <subcellularLocation>
        <location evidence="1 8">Nucleus</location>
    </subcellularLocation>
</comment>
<dbReference type="GO" id="GO:0003677">
    <property type="term" value="F:DNA binding"/>
    <property type="evidence" value="ECO:0007669"/>
    <property type="project" value="UniProtKB-UniRule"/>
</dbReference>
<evidence type="ECO:0000256" key="5">
    <source>
        <dbReference type="ARBA" id="ARBA00023155"/>
    </source>
</evidence>
<keyword evidence="6" id="KW-0804">Transcription</keyword>
<keyword evidence="5 8" id="KW-0371">Homeobox</keyword>
<dbReference type="Pfam" id="PF05920">
    <property type="entry name" value="Homeobox_KN"/>
    <property type="match status" value="1"/>
</dbReference>
<gene>
    <name evidence="11" type="ORF">A4U43_C07F25050</name>
</gene>
<evidence type="ECO:0000256" key="9">
    <source>
        <dbReference type="SAM" id="MobiDB-lite"/>
    </source>
</evidence>
<feature type="compositionally biased region" description="Basic and acidic residues" evidence="9">
    <location>
        <begin position="435"/>
        <end position="444"/>
    </location>
</feature>
<evidence type="ECO:0000256" key="8">
    <source>
        <dbReference type="PROSITE-ProRule" id="PRU00108"/>
    </source>
</evidence>
<dbReference type="OMA" id="KHFHANS"/>
<organism evidence="11 12">
    <name type="scientific">Asparagus officinalis</name>
    <name type="common">Garden asparagus</name>
    <dbReference type="NCBI Taxonomy" id="4686"/>
    <lineage>
        <taxon>Eukaryota</taxon>
        <taxon>Viridiplantae</taxon>
        <taxon>Streptophyta</taxon>
        <taxon>Embryophyta</taxon>
        <taxon>Tracheophyta</taxon>
        <taxon>Spermatophyta</taxon>
        <taxon>Magnoliopsida</taxon>
        <taxon>Liliopsida</taxon>
        <taxon>Asparagales</taxon>
        <taxon>Asparagaceae</taxon>
        <taxon>Asparagoideae</taxon>
        <taxon>Asparagus</taxon>
    </lineage>
</organism>
<evidence type="ECO:0000313" key="11">
    <source>
        <dbReference type="EMBL" id="ONK64365.1"/>
    </source>
</evidence>
<comment type="similarity">
    <text evidence="2">Belongs to the TALE/BELL homeobox family.</text>
</comment>
<evidence type="ECO:0000256" key="1">
    <source>
        <dbReference type="ARBA" id="ARBA00004123"/>
    </source>
</evidence>
<keyword evidence="3" id="KW-0805">Transcription regulation</keyword>
<dbReference type="Gramene" id="ONK64365">
    <property type="protein sequence ID" value="ONK64365"/>
    <property type="gene ID" value="A4U43_C07F25050"/>
</dbReference>
<dbReference type="InterPro" id="IPR001356">
    <property type="entry name" value="HD"/>
</dbReference>
<keyword evidence="4 8" id="KW-0238">DNA-binding</keyword>
<dbReference type="Gene3D" id="1.10.10.60">
    <property type="entry name" value="Homeodomain-like"/>
    <property type="match status" value="1"/>
</dbReference>
<dbReference type="InterPro" id="IPR006563">
    <property type="entry name" value="POX_dom"/>
</dbReference>
<sequence>MATFYPTNQRDLMTIPESSVGGNMMCFNFVSSGPFSEMLAGSNESQTNCNSFPVILQEYSWRHNSNEMSVMQANNGSMEGEDDLIQRSVIFNGQALSNFSKMQRQELSLSLGSQIPISNSDISMLNSHQSSENGDSCRDDTRNKHFHANSSTYALTNLASNISNSKYLKAAQKLLDEVVNVHNGLIQKESKKQSYNASAVCKDTDGLLKSDGIPANPQESTVNSSSDLSSSERQDLQNKVTKLLAILDEVDRRYKQYYHQMQIIVSSFNVMAGSCAAKPYTALALQTISRHFCCLRDAINDQIHSTRKTIGDQESPSTKGCGISRLRHIDQHLRQERATQKFGMMQPHAWRPKRGLPETSVSALRAWIFEHFLHPYPNDTEKLMLAKDTGLTKSQVSNWFINARVRLWKPMIEEMYKEEFGETEVDSNSSSENPPKGRDDAFVI</sequence>
<dbReference type="InterPro" id="IPR050224">
    <property type="entry name" value="TALE_homeobox"/>
</dbReference>
<feature type="DNA-binding region" description="Homeobox" evidence="8">
    <location>
        <begin position="349"/>
        <end position="411"/>
    </location>
</feature>
<feature type="region of interest" description="Disordered" evidence="9">
    <location>
        <begin position="210"/>
        <end position="233"/>
    </location>
</feature>
<dbReference type="GO" id="GO:0006355">
    <property type="term" value="P:regulation of DNA-templated transcription"/>
    <property type="evidence" value="ECO:0007669"/>
    <property type="project" value="InterPro"/>
</dbReference>
<evidence type="ECO:0000259" key="10">
    <source>
        <dbReference type="PROSITE" id="PS50071"/>
    </source>
</evidence>
<name>A0A5P1EEQ0_ASPOF</name>
<protein>
    <recommendedName>
        <fullName evidence="10">Homeobox domain-containing protein</fullName>
    </recommendedName>
</protein>
<dbReference type="GO" id="GO:0005634">
    <property type="term" value="C:nucleus"/>
    <property type="evidence" value="ECO:0007669"/>
    <property type="project" value="UniProtKB-SubCell"/>
</dbReference>
<dbReference type="SMART" id="SM00574">
    <property type="entry name" value="POX"/>
    <property type="match status" value="1"/>
</dbReference>
<dbReference type="Proteomes" id="UP000243459">
    <property type="component" value="Chromosome 7"/>
</dbReference>
<dbReference type="InterPro" id="IPR009057">
    <property type="entry name" value="Homeodomain-like_sf"/>
</dbReference>
<feature type="domain" description="Homeobox" evidence="10">
    <location>
        <begin position="347"/>
        <end position="410"/>
    </location>
</feature>
<dbReference type="Pfam" id="PF07526">
    <property type="entry name" value="POX"/>
    <property type="match status" value="1"/>
</dbReference>
<keyword evidence="12" id="KW-1185">Reference proteome</keyword>
<dbReference type="InterPro" id="IPR008422">
    <property type="entry name" value="KN_HD"/>
</dbReference>
<proteinExistence type="inferred from homology"/>
<evidence type="ECO:0000256" key="4">
    <source>
        <dbReference type="ARBA" id="ARBA00023125"/>
    </source>
</evidence>
<accession>A0A5P1EEQ0</accession>
<dbReference type="EMBL" id="CM007387">
    <property type="protein sequence ID" value="ONK64365.1"/>
    <property type="molecule type" value="Genomic_DNA"/>
</dbReference>
<evidence type="ECO:0000256" key="6">
    <source>
        <dbReference type="ARBA" id="ARBA00023163"/>
    </source>
</evidence>
<dbReference type="SUPFAM" id="SSF46689">
    <property type="entry name" value="Homeodomain-like"/>
    <property type="match status" value="1"/>
</dbReference>
<evidence type="ECO:0000256" key="3">
    <source>
        <dbReference type="ARBA" id="ARBA00023015"/>
    </source>
</evidence>
<evidence type="ECO:0000256" key="7">
    <source>
        <dbReference type="ARBA" id="ARBA00023242"/>
    </source>
</evidence>
<keyword evidence="7 8" id="KW-0539">Nucleus</keyword>
<dbReference type="PROSITE" id="PS50071">
    <property type="entry name" value="HOMEOBOX_2"/>
    <property type="match status" value="1"/>
</dbReference>
<dbReference type="PANTHER" id="PTHR11850">
    <property type="entry name" value="HOMEOBOX PROTEIN TRANSCRIPTION FACTORS"/>
    <property type="match status" value="1"/>
</dbReference>
<feature type="compositionally biased region" description="Low complexity" evidence="9">
    <location>
        <begin position="220"/>
        <end position="229"/>
    </location>
</feature>